<feature type="domain" description="Protein kinase" evidence="9">
    <location>
        <begin position="5"/>
        <end position="298"/>
    </location>
</feature>
<dbReference type="PROSITE" id="PS00292">
    <property type="entry name" value="CYCLINS"/>
    <property type="match status" value="1"/>
</dbReference>
<dbReference type="SUPFAM" id="SSF47954">
    <property type="entry name" value="Cyclin-like"/>
    <property type="match status" value="1"/>
</dbReference>
<dbReference type="InterPro" id="IPR008271">
    <property type="entry name" value="Ser/Thr_kinase_AS"/>
</dbReference>
<proteinExistence type="inferred from homology"/>
<dbReference type="Gene3D" id="1.10.472.10">
    <property type="entry name" value="Cyclin-like"/>
    <property type="match status" value="1"/>
</dbReference>
<evidence type="ECO:0000256" key="1">
    <source>
        <dbReference type="ARBA" id="ARBA00006485"/>
    </source>
</evidence>
<keyword evidence="6" id="KW-0067">ATP-binding</keyword>
<keyword evidence="4" id="KW-0547">Nucleotide-binding</keyword>
<feature type="compositionally biased region" description="Low complexity" evidence="8">
    <location>
        <begin position="598"/>
        <end position="615"/>
    </location>
</feature>
<dbReference type="InterPro" id="IPR000719">
    <property type="entry name" value="Prot_kinase_dom"/>
</dbReference>
<evidence type="ECO:0000259" key="9">
    <source>
        <dbReference type="PROSITE" id="PS50011"/>
    </source>
</evidence>
<feature type="compositionally biased region" description="Polar residues" evidence="8">
    <location>
        <begin position="624"/>
        <end position="634"/>
    </location>
</feature>
<keyword evidence="7" id="KW-0195">Cyclin</keyword>
<dbReference type="InterPro" id="IPR011009">
    <property type="entry name" value="Kinase-like_dom_sf"/>
</dbReference>
<dbReference type="Pfam" id="PF00134">
    <property type="entry name" value="Cyclin_N"/>
    <property type="match status" value="1"/>
</dbReference>
<dbReference type="PROSITE" id="PS00108">
    <property type="entry name" value="PROTEIN_KINASE_ST"/>
    <property type="match status" value="1"/>
</dbReference>
<evidence type="ECO:0000256" key="8">
    <source>
        <dbReference type="SAM" id="MobiDB-lite"/>
    </source>
</evidence>
<keyword evidence="2" id="KW-0723">Serine/threonine-protein kinase</keyword>
<dbReference type="Gene3D" id="3.30.200.20">
    <property type="entry name" value="Phosphorylase Kinase, domain 1"/>
    <property type="match status" value="1"/>
</dbReference>
<feature type="region of interest" description="Disordered" evidence="8">
    <location>
        <begin position="598"/>
        <end position="640"/>
    </location>
</feature>
<evidence type="ECO:0000256" key="5">
    <source>
        <dbReference type="ARBA" id="ARBA00022777"/>
    </source>
</evidence>
<dbReference type="KEGG" id="vg:35382079"/>
<evidence type="ECO:0000256" key="7">
    <source>
        <dbReference type="ARBA" id="ARBA00023127"/>
    </source>
</evidence>
<dbReference type="InterPro" id="IPR048258">
    <property type="entry name" value="Cyclins_cyclin-box"/>
</dbReference>
<evidence type="ECO:0000313" key="11">
    <source>
        <dbReference type="Proteomes" id="UP000236316"/>
    </source>
</evidence>
<evidence type="ECO:0000256" key="4">
    <source>
        <dbReference type="ARBA" id="ARBA00022741"/>
    </source>
</evidence>
<reference evidence="10" key="1">
    <citation type="submission" date="2017-08" db="EMBL/GenBank/DDBJ databases">
        <authorList>
            <consortium name="Urmite Genomes"/>
        </authorList>
    </citation>
    <scope>NUCLEOTIDE SEQUENCE [LARGE SCALE GENOMIC DNA]</scope>
    <source>
        <strain evidence="10">IHUMI-LCC2</strain>
    </source>
</reference>
<dbReference type="PROSITE" id="PS50011">
    <property type="entry name" value="PROTEIN_KINASE_DOM"/>
    <property type="match status" value="1"/>
</dbReference>
<keyword evidence="11" id="KW-1185">Reference proteome</keyword>
<dbReference type="Gene3D" id="1.10.510.10">
    <property type="entry name" value="Transferase(Phosphotransferase) domain 1"/>
    <property type="match status" value="1"/>
</dbReference>
<dbReference type="FunFam" id="1.10.510.10:FF:000624">
    <property type="entry name" value="Mitogen-activated protein kinase"/>
    <property type="match status" value="1"/>
</dbReference>
<dbReference type="RefSeq" id="YP_009448511.1">
    <property type="nucleotide sequence ID" value="NC_036594.1"/>
</dbReference>
<dbReference type="PANTHER" id="PTHR24056">
    <property type="entry name" value="CELL DIVISION PROTEIN KINASE"/>
    <property type="match status" value="1"/>
</dbReference>
<accession>A0A2I2L419</accession>
<name>A0A2I2L419_9VIRU</name>
<keyword evidence="5 10" id="KW-0418">Kinase</keyword>
<dbReference type="Proteomes" id="UP000236316">
    <property type="component" value="Segment"/>
</dbReference>
<comment type="similarity">
    <text evidence="1">Belongs to the protein kinase superfamily. CMGC Ser/Thr protein kinase family. CDC2/CDKX subfamily.</text>
</comment>
<evidence type="ECO:0000313" key="10">
    <source>
        <dbReference type="EMBL" id="SNW62209.1"/>
    </source>
</evidence>
<dbReference type="SMART" id="SM00220">
    <property type="entry name" value="S_TKc"/>
    <property type="match status" value="1"/>
</dbReference>
<evidence type="ECO:0000256" key="6">
    <source>
        <dbReference type="ARBA" id="ARBA00022840"/>
    </source>
</evidence>
<dbReference type="EMBL" id="LT906555">
    <property type="protein sequence ID" value="SNW62209.1"/>
    <property type="molecule type" value="Genomic_DNA"/>
</dbReference>
<dbReference type="InterPro" id="IPR036915">
    <property type="entry name" value="Cyclin-like_sf"/>
</dbReference>
<dbReference type="InterPro" id="IPR006671">
    <property type="entry name" value="Cyclin_N"/>
</dbReference>
<protein>
    <submittedName>
        <fullName evidence="10">Protein kinase</fullName>
    </submittedName>
</protein>
<dbReference type="SUPFAM" id="SSF56112">
    <property type="entry name" value="Protein kinase-like (PK-like)"/>
    <property type="match status" value="1"/>
</dbReference>
<evidence type="ECO:0000256" key="3">
    <source>
        <dbReference type="ARBA" id="ARBA00022679"/>
    </source>
</evidence>
<dbReference type="Pfam" id="PF00069">
    <property type="entry name" value="Pkinase"/>
    <property type="match status" value="1"/>
</dbReference>
<dbReference type="InterPro" id="IPR050108">
    <property type="entry name" value="CDK"/>
</dbReference>
<evidence type="ECO:0000256" key="2">
    <source>
        <dbReference type="ARBA" id="ARBA00022527"/>
    </source>
</evidence>
<dbReference type="OrthoDB" id="8955at10239"/>
<dbReference type="GO" id="GO:0004674">
    <property type="term" value="F:protein serine/threonine kinase activity"/>
    <property type="evidence" value="ECO:0007669"/>
    <property type="project" value="UniProtKB-KW"/>
</dbReference>
<sequence length="640" mass="72781">MKSNFEIVRKMGEGTYGNVSMIKVNGKIVCNKETDKENIEPFLREITNLKICKHPNIIPVVDTFISEEGYNYSMPCVGSDLSKVIEAKRNEALRNARSKVSPGLDKNTVYKYAAMLCKAIDYCHTRGVWHRDLKPQNILVDANNLYVIDFGLSIDSHRLEGLPHSLFVQTLWYRSPEVLLQNEFYNEKIDDWSVGCIIAEMINGTPLLQGDSDTDQLFRIFRAFGTPTPEELESISGHSAQNYPVWKAQPINKLIKTKDPVLLEVCKGLLELNPFKRMTCERAYKLLTGTYINDIPYVEDDIEIKFPINSRSNINTRMRSMLIKWMYEVCQKLQLNIDSFLNAIPILDRVCSIKVLNINVYQIYGLVSLFLANTLNTEGYYDDEIFMQMVKGVYTSENFNDAVKDILLTLKYNISYITVDDMELKLYQIDYDDRLYMRAIIVLLLSLPETFKYEWDVLNRLISKFYNLLKNPNVKEVFGDDINLFYTLVPAMLKDGFIREDDPVYTWLSSYINGNGRSIPVARRSIPVARRSIPRLPSPLLSQSSLVGSPISSPLLSQSSLAGSPIPSPLLSQSSLVGSPISEVSPQYRRQLLPQQSMLRSPSPQPQLSSPILSRFPSPISPLPGQQSSLSASPITLRRV</sequence>
<gene>
    <name evidence="10" type="ORF">ORPV_305</name>
</gene>
<dbReference type="GO" id="GO:0005524">
    <property type="term" value="F:ATP binding"/>
    <property type="evidence" value="ECO:0007669"/>
    <property type="project" value="UniProtKB-KW"/>
</dbReference>
<organism evidence="10">
    <name type="scientific">Orpheovirus IHUMI-LCC2</name>
    <dbReference type="NCBI Taxonomy" id="2023057"/>
    <lineage>
        <taxon>Viruses</taxon>
        <taxon>Varidnaviria</taxon>
        <taxon>Bamfordvirae</taxon>
        <taxon>Nucleocytoviricota</taxon>
        <taxon>Megaviricetes</taxon>
        <taxon>Pimascovirales</taxon>
        <taxon>Ocovirineae</taxon>
        <taxon>Orpheoviridae</taxon>
        <taxon>Alphaorpheovirus</taxon>
        <taxon>Alphaorpheovirus massiliense</taxon>
    </lineage>
</organism>
<dbReference type="GeneID" id="35382079"/>
<keyword evidence="3" id="KW-0808">Transferase</keyword>